<dbReference type="Pfam" id="PF02433">
    <property type="entry name" value="FixO"/>
    <property type="match status" value="1"/>
</dbReference>
<comment type="caution">
    <text evidence="6">The sequence shown here is derived from an EMBL/GenBank/DDBJ whole genome shotgun (WGS) entry which is preliminary data.</text>
</comment>
<dbReference type="GO" id="GO:0046872">
    <property type="term" value="F:metal ion binding"/>
    <property type="evidence" value="ECO:0007669"/>
    <property type="project" value="UniProtKB-KW"/>
</dbReference>
<dbReference type="SUPFAM" id="SSF46626">
    <property type="entry name" value="Cytochrome c"/>
    <property type="match status" value="1"/>
</dbReference>
<dbReference type="PROSITE" id="PS51007">
    <property type="entry name" value="CYTC"/>
    <property type="match status" value="1"/>
</dbReference>
<evidence type="ECO:0000313" key="7">
    <source>
        <dbReference type="Proteomes" id="UP000239434"/>
    </source>
</evidence>
<evidence type="ECO:0000259" key="5">
    <source>
        <dbReference type="PROSITE" id="PS51007"/>
    </source>
</evidence>
<dbReference type="AlphaFoldDB" id="A0A2S9IJN2"/>
<dbReference type="InterPro" id="IPR003468">
    <property type="entry name" value="Cyt_c_oxidase_monohaem-su/FixO"/>
</dbReference>
<accession>A0A2S9IJN2</accession>
<gene>
    <name evidence="6" type="ORF">C5748_25235</name>
</gene>
<sequence>MNRYLPLSILALAILAFATLLLVIAPGIQISRHDAPPGLKPYTERELRGREVYVSLGCVYCHSQQPRSPDQAPDSVRGWGRPAIAADYVYDAPHQLGTMRTGPDLLNVGARLPSRDWHLTHLYQPRAIFEWSIMPAYPFLFEEKSAAAPGDVVVSLPSSFAPDAGVVVARQVALDLVAYLLSLDRTYPAPAGALRDDGYARPEGTN</sequence>
<evidence type="ECO:0000256" key="3">
    <source>
        <dbReference type="ARBA" id="ARBA00023004"/>
    </source>
</evidence>
<keyword evidence="3 4" id="KW-0408">Iron</keyword>
<protein>
    <submittedName>
        <fullName evidence="6">Cytochrome-c oxidase</fullName>
    </submittedName>
</protein>
<keyword evidence="7" id="KW-1185">Reference proteome</keyword>
<keyword evidence="2 4" id="KW-0479">Metal-binding</keyword>
<feature type="domain" description="Cytochrome c" evidence="5">
    <location>
        <begin position="44"/>
        <end position="184"/>
    </location>
</feature>
<evidence type="ECO:0000256" key="4">
    <source>
        <dbReference type="PROSITE-ProRule" id="PRU00433"/>
    </source>
</evidence>
<evidence type="ECO:0000313" key="6">
    <source>
        <dbReference type="EMBL" id="PRD40736.1"/>
    </source>
</evidence>
<evidence type="ECO:0000256" key="2">
    <source>
        <dbReference type="ARBA" id="ARBA00022723"/>
    </source>
</evidence>
<dbReference type="GO" id="GO:0020037">
    <property type="term" value="F:heme binding"/>
    <property type="evidence" value="ECO:0007669"/>
    <property type="project" value="InterPro"/>
</dbReference>
<dbReference type="EMBL" id="PVBR01000032">
    <property type="protein sequence ID" value="PRD40736.1"/>
    <property type="molecule type" value="Genomic_DNA"/>
</dbReference>
<dbReference type="InterPro" id="IPR009056">
    <property type="entry name" value="Cyt_c-like_dom"/>
</dbReference>
<keyword evidence="1 4" id="KW-0349">Heme</keyword>
<proteinExistence type="predicted"/>
<evidence type="ECO:0000256" key="1">
    <source>
        <dbReference type="ARBA" id="ARBA00022617"/>
    </source>
</evidence>
<dbReference type="InterPro" id="IPR036909">
    <property type="entry name" value="Cyt_c-like_dom_sf"/>
</dbReference>
<reference evidence="6 7" key="1">
    <citation type="submission" date="2018-02" db="EMBL/GenBank/DDBJ databases">
        <title>The draft genome of Phyllobacterium sp. 1N-3.</title>
        <authorList>
            <person name="Liu L."/>
            <person name="Li L."/>
            <person name="Zhang X."/>
            <person name="Wang T."/>
            <person name="Liang L."/>
        </authorList>
    </citation>
    <scope>NUCLEOTIDE SEQUENCE [LARGE SCALE GENOMIC DNA]</scope>
    <source>
        <strain evidence="6 7">1N-3</strain>
    </source>
</reference>
<dbReference type="GO" id="GO:0009055">
    <property type="term" value="F:electron transfer activity"/>
    <property type="evidence" value="ECO:0007669"/>
    <property type="project" value="InterPro"/>
</dbReference>
<dbReference type="Proteomes" id="UP000239434">
    <property type="component" value="Unassembled WGS sequence"/>
</dbReference>
<organism evidence="6 7">
    <name type="scientific">Phyllobacterium phragmitis</name>
    <dbReference type="NCBI Taxonomy" id="2670329"/>
    <lineage>
        <taxon>Bacteria</taxon>
        <taxon>Pseudomonadati</taxon>
        <taxon>Pseudomonadota</taxon>
        <taxon>Alphaproteobacteria</taxon>
        <taxon>Hyphomicrobiales</taxon>
        <taxon>Phyllobacteriaceae</taxon>
        <taxon>Phyllobacterium</taxon>
    </lineage>
</organism>
<name>A0A2S9IJN2_9HYPH</name>
<dbReference type="RefSeq" id="WP_105745506.1">
    <property type="nucleotide sequence ID" value="NZ_PVBR01000032.1"/>
</dbReference>
<dbReference type="Gene3D" id="1.10.760.10">
    <property type="entry name" value="Cytochrome c-like domain"/>
    <property type="match status" value="1"/>
</dbReference>